<gene>
    <name evidence="1" type="ORF">DL762_000183</name>
</gene>
<sequence>MHSLASRDLPMSTYREIYDSFSELVVAYPGLNRSIVLIETFGQEGVSALPNDYSAFHQRDEINDLVVLEMGYTEDTVAGVAYDFAHGWLDILAQSENSGYDQLVYQNYGHDDVSLSALYGYDEWRHERLSSLKRNCDPNGQFNGYHAIPIDSANWS</sequence>
<name>A0ABY0HL92_9PEZI</name>
<dbReference type="Gene3D" id="3.30.465.10">
    <property type="match status" value="1"/>
</dbReference>
<dbReference type="Proteomes" id="UP000294003">
    <property type="component" value="Unassembled WGS sequence"/>
</dbReference>
<evidence type="ECO:0000313" key="1">
    <source>
        <dbReference type="EMBL" id="RYO95151.1"/>
    </source>
</evidence>
<evidence type="ECO:0008006" key="3">
    <source>
        <dbReference type="Google" id="ProtNLM"/>
    </source>
</evidence>
<dbReference type="Gene3D" id="3.40.462.20">
    <property type="match status" value="1"/>
</dbReference>
<accession>A0ABY0HL92</accession>
<dbReference type="InterPro" id="IPR016169">
    <property type="entry name" value="FAD-bd_PCMH_sub2"/>
</dbReference>
<dbReference type="EMBL" id="QJNS01000004">
    <property type="protein sequence ID" value="RYO95151.1"/>
    <property type="molecule type" value="Genomic_DNA"/>
</dbReference>
<organism evidence="1 2">
    <name type="scientific">Monosporascus cannonballus</name>
    <dbReference type="NCBI Taxonomy" id="155416"/>
    <lineage>
        <taxon>Eukaryota</taxon>
        <taxon>Fungi</taxon>
        <taxon>Dikarya</taxon>
        <taxon>Ascomycota</taxon>
        <taxon>Pezizomycotina</taxon>
        <taxon>Sordariomycetes</taxon>
        <taxon>Xylariomycetidae</taxon>
        <taxon>Xylariales</taxon>
        <taxon>Xylariales incertae sedis</taxon>
        <taxon>Monosporascus</taxon>
    </lineage>
</organism>
<keyword evidence="2" id="KW-1185">Reference proteome</keyword>
<comment type="caution">
    <text evidence="1">The sequence shown here is derived from an EMBL/GenBank/DDBJ whole genome shotgun (WGS) entry which is preliminary data.</text>
</comment>
<proteinExistence type="predicted"/>
<reference evidence="1 2" key="1">
    <citation type="submission" date="2018-06" db="EMBL/GenBank/DDBJ databases">
        <title>Complete Genomes of Monosporascus.</title>
        <authorList>
            <person name="Robinson A.J."/>
            <person name="Natvig D.O."/>
        </authorList>
    </citation>
    <scope>NUCLEOTIDE SEQUENCE [LARGE SCALE GENOMIC DNA]</scope>
    <source>
        <strain evidence="1 2">CBS 609.92</strain>
    </source>
</reference>
<protein>
    <recommendedName>
        <fullName evidence="3">Berberine/berberine-like domain-containing protein</fullName>
    </recommendedName>
</protein>
<evidence type="ECO:0000313" key="2">
    <source>
        <dbReference type="Proteomes" id="UP000294003"/>
    </source>
</evidence>